<protein>
    <submittedName>
        <fullName evidence="2">Uncharacterized protein</fullName>
    </submittedName>
</protein>
<dbReference type="Proteomes" id="UP001596203">
    <property type="component" value="Unassembled WGS sequence"/>
</dbReference>
<feature type="transmembrane region" description="Helical" evidence="1">
    <location>
        <begin position="258"/>
        <end position="276"/>
    </location>
</feature>
<proteinExistence type="predicted"/>
<feature type="transmembrane region" description="Helical" evidence="1">
    <location>
        <begin position="230"/>
        <end position="251"/>
    </location>
</feature>
<sequence length="351" mass="38330">MTLERGYRRLLACYPWEYRREYEEELLGVLLDDAGPQQRRPRVRDVLDLLGSALRAHFRCTATRLSEQPWRNAAAILGLLAPLVMFAYTARLPLLYLSQGWVDSPLPFTWASIWLTVAVLAAIGWHRPAAVLAWPAAALEVARADGRYDYLSVFNLWPTALAVLAAVALTVAGPRSGAILLGRWRLALLALATLMLGSAPAIAAIVLPSFSVTDVGNFRTPWIFTNNVTYLEALLLSVGYTIGLLTVLSLNATLRRRILALLVPVGASLLLSRVGLRYSSVMDRPFDAGVPAGLNLTQWLLLALVPLSTLAVAVAAVHRWERSARVLALDNSASRLARPVGPRSSPPDGEE</sequence>
<feature type="transmembrane region" description="Helical" evidence="1">
    <location>
        <begin position="296"/>
        <end position="317"/>
    </location>
</feature>
<keyword evidence="3" id="KW-1185">Reference proteome</keyword>
<organism evidence="2 3">
    <name type="scientific">Plantactinospora solaniradicis</name>
    <dbReference type="NCBI Taxonomy" id="1723736"/>
    <lineage>
        <taxon>Bacteria</taxon>
        <taxon>Bacillati</taxon>
        <taxon>Actinomycetota</taxon>
        <taxon>Actinomycetes</taxon>
        <taxon>Micromonosporales</taxon>
        <taxon>Micromonosporaceae</taxon>
        <taxon>Plantactinospora</taxon>
    </lineage>
</organism>
<dbReference type="RefSeq" id="WP_377425871.1">
    <property type="nucleotide sequence ID" value="NZ_JBHSPR010000020.1"/>
</dbReference>
<evidence type="ECO:0000256" key="1">
    <source>
        <dbReference type="SAM" id="Phobius"/>
    </source>
</evidence>
<evidence type="ECO:0000313" key="2">
    <source>
        <dbReference type="EMBL" id="MFC6019698.1"/>
    </source>
</evidence>
<keyword evidence="1" id="KW-1133">Transmembrane helix</keyword>
<feature type="transmembrane region" description="Helical" evidence="1">
    <location>
        <begin position="186"/>
        <end position="210"/>
    </location>
</feature>
<keyword evidence="1" id="KW-0812">Transmembrane</keyword>
<gene>
    <name evidence="2" type="ORF">ACFP2T_26260</name>
</gene>
<evidence type="ECO:0000313" key="3">
    <source>
        <dbReference type="Proteomes" id="UP001596203"/>
    </source>
</evidence>
<feature type="transmembrane region" description="Helical" evidence="1">
    <location>
        <begin position="156"/>
        <end position="174"/>
    </location>
</feature>
<feature type="transmembrane region" description="Helical" evidence="1">
    <location>
        <begin position="73"/>
        <end position="94"/>
    </location>
</feature>
<dbReference type="EMBL" id="JBHSPR010000020">
    <property type="protein sequence ID" value="MFC6019698.1"/>
    <property type="molecule type" value="Genomic_DNA"/>
</dbReference>
<name>A0ABW1KFY1_9ACTN</name>
<reference evidence="3" key="1">
    <citation type="journal article" date="2019" name="Int. J. Syst. Evol. Microbiol.">
        <title>The Global Catalogue of Microorganisms (GCM) 10K type strain sequencing project: providing services to taxonomists for standard genome sequencing and annotation.</title>
        <authorList>
            <consortium name="The Broad Institute Genomics Platform"/>
            <consortium name="The Broad Institute Genome Sequencing Center for Infectious Disease"/>
            <person name="Wu L."/>
            <person name="Ma J."/>
        </authorList>
    </citation>
    <scope>NUCLEOTIDE SEQUENCE [LARGE SCALE GENOMIC DNA]</scope>
    <source>
        <strain evidence="3">ZS-35-S2</strain>
    </source>
</reference>
<keyword evidence="1" id="KW-0472">Membrane</keyword>
<comment type="caution">
    <text evidence="2">The sequence shown here is derived from an EMBL/GenBank/DDBJ whole genome shotgun (WGS) entry which is preliminary data.</text>
</comment>
<accession>A0ABW1KFY1</accession>